<dbReference type="Proteomes" id="UP000823858">
    <property type="component" value="Unassembled WGS sequence"/>
</dbReference>
<comment type="caution">
    <text evidence="1">The sequence shown here is derived from an EMBL/GenBank/DDBJ whole genome shotgun (WGS) entry which is preliminary data.</text>
</comment>
<dbReference type="EMBL" id="DWVP01000004">
    <property type="protein sequence ID" value="HJC84547.1"/>
    <property type="molecule type" value="Genomic_DNA"/>
</dbReference>
<accession>A0A9D2QEF8</accession>
<evidence type="ECO:0008006" key="3">
    <source>
        <dbReference type="Google" id="ProtNLM"/>
    </source>
</evidence>
<reference evidence="1" key="2">
    <citation type="submission" date="2021-04" db="EMBL/GenBank/DDBJ databases">
        <authorList>
            <person name="Gilroy R."/>
        </authorList>
    </citation>
    <scope>NUCLEOTIDE SEQUENCE</scope>
    <source>
        <strain evidence="1">ChiHjej13B12-4958</strain>
    </source>
</reference>
<gene>
    <name evidence="1" type="ORF">H9751_03160</name>
</gene>
<name>A0A9D2QEF8_9CORY</name>
<evidence type="ECO:0000313" key="1">
    <source>
        <dbReference type="EMBL" id="HJC84547.1"/>
    </source>
</evidence>
<evidence type="ECO:0000313" key="2">
    <source>
        <dbReference type="Proteomes" id="UP000823858"/>
    </source>
</evidence>
<organism evidence="1 2">
    <name type="scientific">Candidatus Corynebacterium faecigallinarum</name>
    <dbReference type="NCBI Taxonomy" id="2838528"/>
    <lineage>
        <taxon>Bacteria</taxon>
        <taxon>Bacillati</taxon>
        <taxon>Actinomycetota</taxon>
        <taxon>Actinomycetes</taxon>
        <taxon>Mycobacteriales</taxon>
        <taxon>Corynebacteriaceae</taxon>
        <taxon>Corynebacterium</taxon>
    </lineage>
</organism>
<protein>
    <recommendedName>
        <fullName evidence="3">FCS-type domain-containing protein</fullName>
    </recommendedName>
</protein>
<dbReference type="AlphaFoldDB" id="A0A9D2QEF8"/>
<sequence>MDQPTSDRTTPTPVRCAWCGREIVQHGPGRRRRYCRQSCRQRAYEQRQALAGTSVPTDALILSSTAAEELTDRLFEIRCGAEDIAAAVAEGEDADSVTALCGELVALARRAETIRSRDREEGGVMDADGHKR</sequence>
<reference evidence="1" key="1">
    <citation type="journal article" date="2021" name="PeerJ">
        <title>Extensive microbial diversity within the chicken gut microbiome revealed by metagenomics and culture.</title>
        <authorList>
            <person name="Gilroy R."/>
            <person name="Ravi A."/>
            <person name="Getino M."/>
            <person name="Pursley I."/>
            <person name="Horton D.L."/>
            <person name="Alikhan N.F."/>
            <person name="Baker D."/>
            <person name="Gharbi K."/>
            <person name="Hall N."/>
            <person name="Watson M."/>
            <person name="Adriaenssens E.M."/>
            <person name="Foster-Nyarko E."/>
            <person name="Jarju S."/>
            <person name="Secka A."/>
            <person name="Antonio M."/>
            <person name="Oren A."/>
            <person name="Chaudhuri R.R."/>
            <person name="La Ragione R."/>
            <person name="Hildebrand F."/>
            <person name="Pallen M.J."/>
        </authorList>
    </citation>
    <scope>NUCLEOTIDE SEQUENCE</scope>
    <source>
        <strain evidence="1">ChiHjej13B12-4958</strain>
    </source>
</reference>
<proteinExistence type="predicted"/>